<evidence type="ECO:0000313" key="3">
    <source>
        <dbReference type="Proteomes" id="UP000005050"/>
    </source>
</evidence>
<evidence type="ECO:0000313" key="2">
    <source>
        <dbReference type="EMBL" id="EHU01076.1"/>
    </source>
</evidence>
<dbReference type="Proteomes" id="UP000192380">
    <property type="component" value="Chromosome"/>
</dbReference>
<proteinExistence type="predicted"/>
<dbReference type="KEGG" id="pstw:DSJ_10365"/>
<keyword evidence="4" id="KW-1185">Reference proteome</keyword>
<evidence type="ECO:0000313" key="1">
    <source>
        <dbReference type="EMBL" id="ARF49700.1"/>
    </source>
</evidence>
<evidence type="ECO:0000313" key="4">
    <source>
        <dbReference type="Proteomes" id="UP000192380"/>
    </source>
</evidence>
<reference evidence="2" key="2">
    <citation type="submission" date="2012-01" db="EMBL/GenBank/DDBJ databases">
        <authorList>
            <person name="Biehl B.S."/>
            <person name="Ding Y."/>
            <person name="Dugan-Rocha S.P."/>
            <person name="Gibbs R.A."/>
            <person name="Glasner J.D."/>
            <person name="Kovar C."/>
            <person name="Muzny D.M."/>
            <person name="Neeno-Eckwall E.C."/>
            <person name="Perna N.T."/>
            <person name="Qin X."/>
            <person name="von Bodman S.B."/>
            <person name="Weinstock G.M."/>
        </authorList>
    </citation>
    <scope>NUCLEOTIDE SEQUENCE</scope>
    <source>
        <strain evidence="2">DC283</strain>
    </source>
</reference>
<dbReference type="EMBL" id="AHIE01000009">
    <property type="protein sequence ID" value="EHU01076.1"/>
    <property type="molecule type" value="Genomic_DNA"/>
</dbReference>
<gene>
    <name evidence="2" type="ORF">CKS_4160</name>
    <name evidence="1" type="ORF">DSJ_10365</name>
</gene>
<dbReference type="EMBL" id="CP017581">
    <property type="protein sequence ID" value="ARF49700.1"/>
    <property type="molecule type" value="Genomic_DNA"/>
</dbReference>
<protein>
    <submittedName>
        <fullName evidence="2">Uncharacterized protein</fullName>
    </submittedName>
</protein>
<accession>H3RBR2</accession>
<reference evidence="1 4" key="3">
    <citation type="submission" date="2016-10" db="EMBL/GenBank/DDBJ databases">
        <title>Complete Genome Assembly of Pantoea stewartii subsp. stewartii DC283, a Corn Pathogen.</title>
        <authorList>
            <person name="Duong D.A."/>
            <person name="Stevens A.M."/>
            <person name="Jensen R.V."/>
        </authorList>
    </citation>
    <scope>NUCLEOTIDE SEQUENCE [LARGE SCALE GENOMIC DNA]</scope>
    <source>
        <strain evidence="1 4">DC283</strain>
    </source>
</reference>
<dbReference type="AlphaFoldDB" id="H3RBR2"/>
<organism evidence="2 3">
    <name type="scientific">Pantoea stewartii subsp. stewartii DC283</name>
    <dbReference type="NCBI Taxonomy" id="660596"/>
    <lineage>
        <taxon>Bacteria</taxon>
        <taxon>Pseudomonadati</taxon>
        <taxon>Pseudomonadota</taxon>
        <taxon>Gammaproteobacteria</taxon>
        <taxon>Enterobacterales</taxon>
        <taxon>Erwiniaceae</taxon>
        <taxon>Pantoea</taxon>
    </lineage>
</organism>
<name>H3RBR2_PANSE</name>
<reference evidence="2 3" key="1">
    <citation type="journal article" date="2012" name="Mol. Microbiol.">
        <title>The genetic and structural basis of two distinct terminal side branch residues in stewartan and amylovoran exopolysaccharides and their potential role in host adaptation.</title>
        <authorList>
            <person name="Wang X."/>
            <person name="Yang F."/>
            <person name="von Bodman S.B."/>
        </authorList>
    </citation>
    <scope>NUCLEOTIDE SEQUENCE [LARGE SCALE GENOMIC DNA]</scope>
    <source>
        <strain evidence="2 3">DC283</strain>
    </source>
</reference>
<sequence length="72" mass="8533">MGDSIKTSNSFDYALYPRFDRHDGDSRHYLVFSPFATGSPVTHHCRFSIKTEWITFDQYIQGQNKREEKWAD</sequence>
<dbReference type="STRING" id="660596.DSJ_10365"/>
<dbReference type="Proteomes" id="UP000005050">
    <property type="component" value="Unassembled WGS sequence"/>
</dbReference>